<evidence type="ECO:0000313" key="3">
    <source>
        <dbReference type="Proteomes" id="UP001642464"/>
    </source>
</evidence>
<evidence type="ECO:0000313" key="2">
    <source>
        <dbReference type="EMBL" id="CAK9092583.1"/>
    </source>
</evidence>
<evidence type="ECO:0000256" key="1">
    <source>
        <dbReference type="SAM" id="Phobius"/>
    </source>
</evidence>
<keyword evidence="3" id="KW-1185">Reference proteome</keyword>
<keyword evidence="1" id="KW-1133">Transmembrane helix</keyword>
<name>A0ABP0QWE4_9DINO</name>
<feature type="transmembrane region" description="Helical" evidence="1">
    <location>
        <begin position="144"/>
        <end position="162"/>
    </location>
</feature>
<comment type="caution">
    <text evidence="2">The sequence shown here is derived from an EMBL/GenBank/DDBJ whole genome shotgun (WGS) entry which is preliminary data.</text>
</comment>
<dbReference type="Proteomes" id="UP001642464">
    <property type="component" value="Unassembled WGS sequence"/>
</dbReference>
<feature type="transmembrane region" description="Helical" evidence="1">
    <location>
        <begin position="24"/>
        <end position="57"/>
    </location>
</feature>
<reference evidence="2 3" key="1">
    <citation type="submission" date="2024-02" db="EMBL/GenBank/DDBJ databases">
        <authorList>
            <person name="Chen Y."/>
            <person name="Shah S."/>
            <person name="Dougan E. K."/>
            <person name="Thang M."/>
            <person name="Chan C."/>
        </authorList>
    </citation>
    <scope>NUCLEOTIDE SEQUENCE [LARGE SCALE GENOMIC DNA]</scope>
</reference>
<dbReference type="EMBL" id="CAXAMM010040340">
    <property type="protein sequence ID" value="CAK9092583.1"/>
    <property type="molecule type" value="Genomic_DNA"/>
</dbReference>
<evidence type="ECO:0008006" key="4">
    <source>
        <dbReference type="Google" id="ProtNLM"/>
    </source>
</evidence>
<keyword evidence="1" id="KW-0812">Transmembrane</keyword>
<protein>
    <recommendedName>
        <fullName evidence="4">Glycerophosphocholine acyltransferase 1</fullName>
    </recommendedName>
</protein>
<accession>A0ABP0QWE4</accession>
<gene>
    <name evidence="2" type="ORF">SCF082_LOCUS43570</name>
</gene>
<proteinExistence type="predicted"/>
<organism evidence="2 3">
    <name type="scientific">Durusdinium trenchii</name>
    <dbReference type="NCBI Taxonomy" id="1381693"/>
    <lineage>
        <taxon>Eukaryota</taxon>
        <taxon>Sar</taxon>
        <taxon>Alveolata</taxon>
        <taxon>Dinophyceae</taxon>
        <taxon>Suessiales</taxon>
        <taxon>Symbiodiniaceae</taxon>
        <taxon>Durusdinium</taxon>
    </lineage>
</organism>
<keyword evidence="1" id="KW-0472">Membrane</keyword>
<sequence>MFWLGLAPFAPPPEELLLEWWKWYVLMTAFSAVMLMQIIVFDYVDLAITGSLLLFGWRMLRNNMQEMPAYVLIYAVLCGLNCCFTLLPLLGEMVAGRVVEHKVLKPTVRLNGTKYESWTTYSEVAPFLDWARGLRFNVESVCTILTPIFMAFGCCLSVQSYLHVERMMTSMENDVDHDVIDALRFPAERLLPRTPARDRESRSRAFSGKVFKVES</sequence>
<feature type="transmembrane region" description="Helical" evidence="1">
    <location>
        <begin position="69"/>
        <end position="90"/>
    </location>
</feature>